<sequence>MFTKVYLEETFVKIVNKGGYWSYAGKQGGEQELSVTKGWPIQSVVLCTNYYTRVSEVKRDFEIGQLEMLSEGDIKAINMLYLDSTPDIQRVKITASNEEMKLQFLLKIKSKIFRRKRSQ</sequence>
<reference evidence="1" key="1">
    <citation type="submission" date="2020-05" db="EMBL/GenBank/DDBJ databases">
        <authorList>
            <person name="Rincon C."/>
            <person name="Sanders R I."/>
            <person name="Robbins C."/>
            <person name="Chaturvedi A."/>
        </authorList>
    </citation>
    <scope>NUCLEOTIDE SEQUENCE</scope>
    <source>
        <strain evidence="1">CHB12</strain>
    </source>
</reference>
<comment type="caution">
    <text evidence="1">The sequence shown here is derived from an EMBL/GenBank/DDBJ whole genome shotgun (WGS) entry which is preliminary data.</text>
</comment>
<proteinExistence type="predicted"/>
<evidence type="ECO:0000313" key="1">
    <source>
        <dbReference type="EMBL" id="CAB5369935.1"/>
    </source>
</evidence>
<dbReference type="VEuPathDB" id="FungiDB:RhiirFUN_020958"/>
<accession>A0A915ZBF0</accession>
<dbReference type="OrthoDB" id="291007at2759"/>
<protein>
    <submittedName>
        <fullName evidence="1">Uncharacterized protein</fullName>
    </submittedName>
</protein>
<evidence type="ECO:0000313" key="2">
    <source>
        <dbReference type="Proteomes" id="UP000684084"/>
    </source>
</evidence>
<gene>
    <name evidence="1" type="ORF">CHRIB12_LOCUS12389</name>
</gene>
<dbReference type="Proteomes" id="UP000684084">
    <property type="component" value="Unassembled WGS sequence"/>
</dbReference>
<organism evidence="1 2">
    <name type="scientific">Rhizophagus irregularis</name>
    <dbReference type="NCBI Taxonomy" id="588596"/>
    <lineage>
        <taxon>Eukaryota</taxon>
        <taxon>Fungi</taxon>
        <taxon>Fungi incertae sedis</taxon>
        <taxon>Mucoromycota</taxon>
        <taxon>Glomeromycotina</taxon>
        <taxon>Glomeromycetes</taxon>
        <taxon>Glomerales</taxon>
        <taxon>Glomeraceae</taxon>
        <taxon>Rhizophagus</taxon>
    </lineage>
</organism>
<dbReference type="EMBL" id="CAGKOT010000027">
    <property type="protein sequence ID" value="CAB5369935.1"/>
    <property type="molecule type" value="Genomic_DNA"/>
</dbReference>
<name>A0A915ZBF0_9GLOM</name>
<dbReference type="AlphaFoldDB" id="A0A915ZBF0"/>